<dbReference type="SUPFAM" id="SSF52467">
    <property type="entry name" value="DHS-like NAD/FAD-binding domain"/>
    <property type="match status" value="1"/>
</dbReference>
<dbReference type="eggNOG" id="arCOG04248">
    <property type="taxonomic scope" value="Archaea"/>
</dbReference>
<evidence type="ECO:0000313" key="1">
    <source>
        <dbReference type="EMBL" id="ABN69561.1"/>
    </source>
</evidence>
<sequence length="209" mass="23578">MVSIISIEEFTKLIQNYESISMIIGSGLEYSLGLSGFYDYKPARQKIINEDIIVNCSSLSKDVLKIVGLLTKILRSDRFQSVIITSPYCLYRCICDQEKLLKEKVIPLLGCFKCSDCCIKEPEYRGLGEKINYKLLAKSIVEVTSAEALIITGLTPALSPVNMLPLIAKYGKPKLFLVDTFNNPYMFVVDYYVETPSYKLLEILGEINL</sequence>
<gene>
    <name evidence="1" type="ordered locus">Smar_0450</name>
</gene>
<organism evidence="1 2">
    <name type="scientific">Staphylothermus marinus (strain ATCC 43588 / DSM 3639 / JCM 9404 / F1)</name>
    <dbReference type="NCBI Taxonomy" id="399550"/>
    <lineage>
        <taxon>Archaea</taxon>
        <taxon>Thermoproteota</taxon>
        <taxon>Thermoprotei</taxon>
        <taxon>Desulfurococcales</taxon>
        <taxon>Desulfurococcaceae</taxon>
        <taxon>Staphylothermus</taxon>
    </lineage>
</organism>
<reference evidence="2" key="1">
    <citation type="journal article" date="2009" name="BMC Genomics">
        <title>The complete genome sequence of Staphylothermus marinus reveals differences in sulfur metabolism among heterotrophic Crenarchaeota.</title>
        <authorList>
            <person name="Anderson I.J."/>
            <person name="Dharmarajan L."/>
            <person name="Rodriguez J."/>
            <person name="Hooper S."/>
            <person name="Porat I."/>
            <person name="Ulrich L.E."/>
            <person name="Elkins J.G."/>
            <person name="Mavromatis K."/>
            <person name="Sun H."/>
            <person name="Land M."/>
            <person name="Lapidus A."/>
            <person name="Lucas S."/>
            <person name="Barry K."/>
            <person name="Huber H."/>
            <person name="Zhulin I.B."/>
            <person name="Whitman W.B."/>
            <person name="Mukhopadhyay B."/>
            <person name="Woese C."/>
            <person name="Bristow J."/>
            <person name="Kyrpides N."/>
        </authorList>
    </citation>
    <scope>NUCLEOTIDE SEQUENCE [LARGE SCALE GENOMIC DNA]</scope>
    <source>
        <strain evidence="2">ATCC 43588 / DSM 3639 / JCM 9404 / F1</strain>
    </source>
</reference>
<evidence type="ECO:0000313" key="2">
    <source>
        <dbReference type="Proteomes" id="UP000000254"/>
    </source>
</evidence>
<name>A3DLQ1_STAMF</name>
<evidence type="ECO:0008006" key="3">
    <source>
        <dbReference type="Google" id="ProtNLM"/>
    </source>
</evidence>
<keyword evidence="2" id="KW-1185">Reference proteome</keyword>
<reference evidence="1 2" key="2">
    <citation type="journal article" date="2009" name="Stand. Genomic Sci.">
        <title>Complete genome sequence of Staphylothermus marinus Stetter and Fiala 1986 type strain F1.</title>
        <authorList>
            <person name="Anderson I.J."/>
            <person name="Sun H."/>
            <person name="Lapidus A."/>
            <person name="Copeland A."/>
            <person name="Glavina Del Rio T."/>
            <person name="Tice H."/>
            <person name="Dalin E."/>
            <person name="Lucas S."/>
            <person name="Barry K."/>
            <person name="Land M."/>
            <person name="Richardson P."/>
            <person name="Huber H."/>
            <person name="Kyrpides N.C."/>
        </authorList>
    </citation>
    <scope>NUCLEOTIDE SEQUENCE [LARGE SCALE GENOMIC DNA]</scope>
    <source>
        <strain evidence="2">ATCC 43588 / DSM 3639 / JCM 9404 / F1</strain>
    </source>
</reference>
<dbReference type="OrthoDB" id="374493at2157"/>
<proteinExistence type="predicted"/>
<dbReference type="Proteomes" id="UP000000254">
    <property type="component" value="Chromosome"/>
</dbReference>
<dbReference type="InterPro" id="IPR029035">
    <property type="entry name" value="DHS-like_NAD/FAD-binding_dom"/>
</dbReference>
<dbReference type="KEGG" id="smr:Smar_0450"/>
<accession>A3DLQ1</accession>
<dbReference type="EMBL" id="CP000575">
    <property type="protein sequence ID" value="ABN69561.1"/>
    <property type="molecule type" value="Genomic_DNA"/>
</dbReference>
<dbReference type="HOGENOM" id="CLU_1340778_0_0_2"/>
<protein>
    <recommendedName>
        <fullName evidence="3">Deacetylase sirtuin-type domain-containing protein</fullName>
    </recommendedName>
</protein>
<dbReference type="RefSeq" id="WP_011838752.1">
    <property type="nucleotide sequence ID" value="NC_009033.1"/>
</dbReference>
<dbReference type="GeneID" id="4906649"/>
<dbReference type="STRING" id="399550.Smar_0450"/>
<dbReference type="AlphaFoldDB" id="A3DLQ1"/>